<dbReference type="Pfam" id="PF03883">
    <property type="entry name" value="H2O2_YaaD"/>
    <property type="match status" value="1"/>
</dbReference>
<evidence type="ECO:0008006" key="3">
    <source>
        <dbReference type="Google" id="ProtNLM"/>
    </source>
</evidence>
<dbReference type="GO" id="GO:0005829">
    <property type="term" value="C:cytosol"/>
    <property type="evidence" value="ECO:0007669"/>
    <property type="project" value="TreeGrafter"/>
</dbReference>
<keyword evidence="2" id="KW-1185">Reference proteome</keyword>
<dbReference type="Proteomes" id="UP000524237">
    <property type="component" value="Unassembled WGS sequence"/>
</dbReference>
<evidence type="ECO:0000313" key="1">
    <source>
        <dbReference type="EMBL" id="MBA8829302.1"/>
    </source>
</evidence>
<proteinExistence type="predicted"/>
<protein>
    <recommendedName>
        <fullName evidence="3">Peroxide stress protein YaaA</fullName>
    </recommendedName>
</protein>
<dbReference type="InterPro" id="IPR005583">
    <property type="entry name" value="YaaA"/>
</dbReference>
<dbReference type="PANTHER" id="PTHR30283">
    <property type="entry name" value="PEROXIDE STRESS RESPONSE PROTEIN YAAA"/>
    <property type="match status" value="1"/>
</dbReference>
<name>A0A7W3JUA9_9MICO</name>
<reference evidence="1 2" key="1">
    <citation type="submission" date="2020-07" db="EMBL/GenBank/DDBJ databases">
        <title>Sequencing the genomes of 1000 actinobacteria strains.</title>
        <authorList>
            <person name="Klenk H.-P."/>
        </authorList>
    </citation>
    <scope>NUCLEOTIDE SEQUENCE [LARGE SCALE GENOMIC DNA]</scope>
    <source>
        <strain evidence="1 2">DSM 23737</strain>
    </source>
</reference>
<accession>A0A7W3JUA9</accession>
<dbReference type="RefSeq" id="WP_182484737.1">
    <property type="nucleotide sequence ID" value="NZ_JACGWU010000003.1"/>
</dbReference>
<dbReference type="GO" id="GO:0033194">
    <property type="term" value="P:response to hydroperoxide"/>
    <property type="evidence" value="ECO:0007669"/>
    <property type="project" value="TreeGrafter"/>
</dbReference>
<dbReference type="EMBL" id="JACGWU010000003">
    <property type="protein sequence ID" value="MBA8829302.1"/>
    <property type="molecule type" value="Genomic_DNA"/>
</dbReference>
<sequence length="276" mass="28982">MLILLPPSETKRDGGEGAPLDLATLSFSSALTGTRKRILSATVALAKHPTESAKVLKLSAKQMFEVERNRTLMTSPTMPAIDRYTGVLFEALGAGTLPHASRAFLGSHTFIQSALLGPIGGLDMIPAYRLSFDSRLPKLEGSPLKKVWAVPAGKALSEAIGVRSGRHLVLDLRSEGYADLAPLPAVGNVFYVRVVTRGADGAVRALNHFNKKGKGEFLRTLAIDAAVTAGISSLEELFVWAATAGVILELGLPGVPAAGKSPAKPGELNLVVSGLL</sequence>
<dbReference type="AlphaFoldDB" id="A0A7W3JUA9"/>
<evidence type="ECO:0000313" key="2">
    <source>
        <dbReference type="Proteomes" id="UP000524237"/>
    </source>
</evidence>
<dbReference type="PANTHER" id="PTHR30283:SF4">
    <property type="entry name" value="PEROXIDE STRESS RESISTANCE PROTEIN YAAA"/>
    <property type="match status" value="1"/>
</dbReference>
<comment type="caution">
    <text evidence="1">The sequence shown here is derived from an EMBL/GenBank/DDBJ whole genome shotgun (WGS) entry which is preliminary data.</text>
</comment>
<gene>
    <name evidence="1" type="ORF">FB555_001405</name>
</gene>
<organism evidence="1 2">
    <name type="scientific">Alpinimonas psychrophila</name>
    <dbReference type="NCBI Taxonomy" id="748908"/>
    <lineage>
        <taxon>Bacteria</taxon>
        <taxon>Bacillati</taxon>
        <taxon>Actinomycetota</taxon>
        <taxon>Actinomycetes</taxon>
        <taxon>Micrococcales</taxon>
        <taxon>Microbacteriaceae</taxon>
        <taxon>Alpinimonas</taxon>
    </lineage>
</organism>